<dbReference type="PRINTS" id="PR00344">
    <property type="entry name" value="BCTRLSENSOR"/>
</dbReference>
<keyword evidence="9" id="KW-0418">Kinase</keyword>
<keyword evidence="11" id="KW-0902">Two-component regulatory system</keyword>
<keyword evidence="13" id="KW-0175">Coiled coil</keyword>
<evidence type="ECO:0000256" key="4">
    <source>
        <dbReference type="ARBA" id="ARBA00012438"/>
    </source>
</evidence>
<evidence type="ECO:0000256" key="2">
    <source>
        <dbReference type="ARBA" id="ARBA00004236"/>
    </source>
</evidence>
<keyword evidence="6" id="KW-0597">Phosphoprotein</keyword>
<dbReference type="PROSITE" id="PS50109">
    <property type="entry name" value="HIS_KIN"/>
    <property type="match status" value="1"/>
</dbReference>
<dbReference type="InterPro" id="IPR003661">
    <property type="entry name" value="HisK_dim/P_dom"/>
</dbReference>
<dbReference type="InterPro" id="IPR036890">
    <property type="entry name" value="HATPase_C_sf"/>
</dbReference>
<dbReference type="EMBL" id="CP116967">
    <property type="protein sequence ID" value="WNM59317.1"/>
    <property type="molecule type" value="Genomic_DNA"/>
</dbReference>
<keyword evidence="5" id="KW-1003">Cell membrane</keyword>
<dbReference type="CDD" id="cd16922">
    <property type="entry name" value="HATPase_EvgS-ArcB-TorS-like"/>
    <property type="match status" value="1"/>
</dbReference>
<dbReference type="InterPro" id="IPR036097">
    <property type="entry name" value="HisK_dim/P_sf"/>
</dbReference>
<dbReference type="InterPro" id="IPR003018">
    <property type="entry name" value="GAF"/>
</dbReference>
<dbReference type="InterPro" id="IPR004358">
    <property type="entry name" value="Sig_transdc_His_kin-like_C"/>
</dbReference>
<evidence type="ECO:0000256" key="1">
    <source>
        <dbReference type="ARBA" id="ARBA00000085"/>
    </source>
</evidence>
<dbReference type="Proteomes" id="UP001302719">
    <property type="component" value="Chromosome"/>
</dbReference>
<evidence type="ECO:0000256" key="10">
    <source>
        <dbReference type="ARBA" id="ARBA00022840"/>
    </source>
</evidence>
<dbReference type="PANTHER" id="PTHR43711">
    <property type="entry name" value="TWO-COMPONENT HISTIDINE KINASE"/>
    <property type="match status" value="1"/>
</dbReference>
<organism evidence="15 16">
    <name type="scientific">Candidatus Nitrospira allomarina</name>
    <dbReference type="NCBI Taxonomy" id="3020900"/>
    <lineage>
        <taxon>Bacteria</taxon>
        <taxon>Pseudomonadati</taxon>
        <taxon>Nitrospirota</taxon>
        <taxon>Nitrospiria</taxon>
        <taxon>Nitrospirales</taxon>
        <taxon>Nitrospiraceae</taxon>
        <taxon>Nitrospira</taxon>
    </lineage>
</organism>
<evidence type="ECO:0000259" key="14">
    <source>
        <dbReference type="PROSITE" id="PS50109"/>
    </source>
</evidence>
<dbReference type="SUPFAM" id="SSF47384">
    <property type="entry name" value="Homodimeric domain of signal transducing histidine kinase"/>
    <property type="match status" value="1"/>
</dbReference>
<dbReference type="Gene3D" id="3.30.450.40">
    <property type="match status" value="1"/>
</dbReference>
<dbReference type="Pfam" id="PF13185">
    <property type="entry name" value="GAF_2"/>
    <property type="match status" value="1"/>
</dbReference>
<dbReference type="PANTHER" id="PTHR43711:SF1">
    <property type="entry name" value="HISTIDINE KINASE 1"/>
    <property type="match status" value="1"/>
</dbReference>
<dbReference type="GO" id="GO:0000155">
    <property type="term" value="F:phosphorelay sensor kinase activity"/>
    <property type="evidence" value="ECO:0007669"/>
    <property type="project" value="InterPro"/>
</dbReference>
<comment type="subcellular location">
    <subcellularLocation>
        <location evidence="2">Cell membrane</location>
    </subcellularLocation>
    <subcellularLocation>
        <location evidence="3">Membrane raft</location>
        <topology evidence="3">Multi-pass membrane protein</topology>
    </subcellularLocation>
</comment>
<dbReference type="Gene3D" id="3.30.565.10">
    <property type="entry name" value="Histidine kinase-like ATPase, C-terminal domain"/>
    <property type="match status" value="1"/>
</dbReference>
<dbReference type="Gene3D" id="1.10.287.130">
    <property type="match status" value="1"/>
</dbReference>
<keyword evidence="8" id="KW-0547">Nucleotide-binding</keyword>
<evidence type="ECO:0000256" key="9">
    <source>
        <dbReference type="ARBA" id="ARBA00022777"/>
    </source>
</evidence>
<sequence>MSLLPKSHRIVERPLMEFRPFGKDTQGATIQDVSGIAIRANLEYLEEAIQQHQGPEAAEEALRTLVALLNERIPDRTYHVTVDFLKNHWNSYSYEFAMFLAEFSVQLSHEENFHFNLGREKFLSPIIQILGRPFSITQIYRLFPHFVEKFTKGSLKPEVVSVTNGHAVMRLQLSESTIRQFGPYLQGCAERICHTTKATVAEVPARMFGKRAASIQDRSCIAEGAPHCEWAFTWEPERRTMRGWILGGLALWLATVTTLRVFSPDQPWWVSAGLSLLPLLIVPLAKRLWDDRLEIQERGKIIQEQLEAAEQRHEELREAYLAQEHTLIEIRRRVDELTMLHQLTLHIGSTLDRETIIGSGLKAIVGSLSFDHAWAVVWDAPHQHFHKIQSEGMSEQWTALVQDTNIPSAPQDLLHRTLHSQEPILIEDITEILSQCHPTTRQILMEAGTKSGFSLPLISQNQPLGVLIVGSMQQKAIPISEQNLLSTVAHEMAIALDTAMAYDEIEALNIGLENKVQERTLALQQANTDLETANHRLKELDRMKSQFLSHCSHELRTPLTSIKGFTENLLHGMVGPLAERQHLYLTRISANANRLTRMIADLLDLSRIEAGTVRLAHGSVALSDLLEDVTQELLPLTQTKAQHLTVELTEDHLTLWGDQDRLHQIVTNLVHNAHKFSPQEGRILVRASPAPPDHILLTISDTGPGIPREAQASLFQPFFQAHRMPEIGTQGLGLGLSIVKQLVELHGGTISVESQPGEGATFHLCLPAVCPSTLSPSAQACHEPPI</sequence>
<evidence type="ECO:0000256" key="8">
    <source>
        <dbReference type="ARBA" id="ARBA00022741"/>
    </source>
</evidence>
<keyword evidence="7" id="KW-0808">Transferase</keyword>
<dbReference type="InterPro" id="IPR029016">
    <property type="entry name" value="GAF-like_dom_sf"/>
</dbReference>
<dbReference type="SMART" id="SM00065">
    <property type="entry name" value="GAF"/>
    <property type="match status" value="1"/>
</dbReference>
<evidence type="ECO:0000256" key="13">
    <source>
        <dbReference type="SAM" id="Coils"/>
    </source>
</evidence>
<feature type="domain" description="Histidine kinase" evidence="14">
    <location>
        <begin position="550"/>
        <end position="770"/>
    </location>
</feature>
<comment type="catalytic activity">
    <reaction evidence="1">
        <text>ATP + protein L-histidine = ADP + protein N-phospho-L-histidine.</text>
        <dbReference type="EC" id="2.7.13.3"/>
    </reaction>
</comment>
<name>A0AA96GDW8_9BACT</name>
<dbReference type="FunFam" id="3.30.565.10:FF:000023">
    <property type="entry name" value="PAS domain-containing sensor histidine kinase"/>
    <property type="match status" value="1"/>
</dbReference>
<dbReference type="SUPFAM" id="SSF55874">
    <property type="entry name" value="ATPase domain of HSP90 chaperone/DNA topoisomerase II/histidine kinase"/>
    <property type="match status" value="1"/>
</dbReference>
<dbReference type="FunFam" id="1.10.287.130:FF:000001">
    <property type="entry name" value="Two-component sensor histidine kinase"/>
    <property type="match status" value="1"/>
</dbReference>
<evidence type="ECO:0000256" key="11">
    <source>
        <dbReference type="ARBA" id="ARBA00023012"/>
    </source>
</evidence>
<keyword evidence="12" id="KW-0472">Membrane</keyword>
<dbReference type="RefSeq" id="WP_312646038.1">
    <property type="nucleotide sequence ID" value="NZ_CP116967.1"/>
</dbReference>
<keyword evidence="10 15" id="KW-0067">ATP-binding</keyword>
<evidence type="ECO:0000256" key="12">
    <source>
        <dbReference type="ARBA" id="ARBA00023136"/>
    </source>
</evidence>
<dbReference type="InterPro" id="IPR050736">
    <property type="entry name" value="Sensor_HK_Regulatory"/>
</dbReference>
<dbReference type="EC" id="2.7.13.3" evidence="4"/>
<dbReference type="SMART" id="SM00388">
    <property type="entry name" value="HisKA"/>
    <property type="match status" value="1"/>
</dbReference>
<dbReference type="SUPFAM" id="SSF55781">
    <property type="entry name" value="GAF domain-like"/>
    <property type="match status" value="1"/>
</dbReference>
<gene>
    <name evidence="15" type="ORF">PP769_06000</name>
</gene>
<dbReference type="GO" id="GO:0005524">
    <property type="term" value="F:ATP binding"/>
    <property type="evidence" value="ECO:0007669"/>
    <property type="project" value="UniProtKB-KW"/>
</dbReference>
<dbReference type="GO" id="GO:0045121">
    <property type="term" value="C:membrane raft"/>
    <property type="evidence" value="ECO:0007669"/>
    <property type="project" value="UniProtKB-SubCell"/>
</dbReference>
<evidence type="ECO:0000256" key="3">
    <source>
        <dbReference type="ARBA" id="ARBA00004314"/>
    </source>
</evidence>
<dbReference type="CDD" id="cd00082">
    <property type="entry name" value="HisKA"/>
    <property type="match status" value="1"/>
</dbReference>
<evidence type="ECO:0000256" key="7">
    <source>
        <dbReference type="ARBA" id="ARBA00022679"/>
    </source>
</evidence>
<evidence type="ECO:0000313" key="16">
    <source>
        <dbReference type="Proteomes" id="UP001302719"/>
    </source>
</evidence>
<reference evidence="15 16" key="1">
    <citation type="submission" date="2023-01" db="EMBL/GenBank/DDBJ databases">
        <title>Cultivation and genomic characterization of new, ubiquitous marine nitrite-oxidizing bacteria from the Nitrospirales.</title>
        <authorList>
            <person name="Mueller A.J."/>
            <person name="Daebeler A."/>
            <person name="Herbold C.W."/>
            <person name="Kirkegaard R.H."/>
            <person name="Daims H."/>
        </authorList>
    </citation>
    <scope>NUCLEOTIDE SEQUENCE [LARGE SCALE GENOMIC DNA]</scope>
    <source>
        <strain evidence="15 16">VA</strain>
    </source>
</reference>
<proteinExistence type="predicted"/>
<dbReference type="InterPro" id="IPR005467">
    <property type="entry name" value="His_kinase_dom"/>
</dbReference>
<accession>A0AA96GDW8</accession>
<dbReference type="AlphaFoldDB" id="A0AA96GDW8"/>
<evidence type="ECO:0000256" key="6">
    <source>
        <dbReference type="ARBA" id="ARBA00022553"/>
    </source>
</evidence>
<dbReference type="GO" id="GO:0005886">
    <property type="term" value="C:plasma membrane"/>
    <property type="evidence" value="ECO:0007669"/>
    <property type="project" value="UniProtKB-SubCell"/>
</dbReference>
<evidence type="ECO:0000313" key="15">
    <source>
        <dbReference type="EMBL" id="WNM59317.1"/>
    </source>
</evidence>
<dbReference type="InterPro" id="IPR003594">
    <property type="entry name" value="HATPase_dom"/>
</dbReference>
<dbReference type="Pfam" id="PF02518">
    <property type="entry name" value="HATPase_c"/>
    <property type="match status" value="1"/>
</dbReference>
<dbReference type="KEGG" id="nall:PP769_06000"/>
<keyword evidence="16" id="KW-1185">Reference proteome</keyword>
<dbReference type="SMART" id="SM00387">
    <property type="entry name" value="HATPase_c"/>
    <property type="match status" value="1"/>
</dbReference>
<protein>
    <recommendedName>
        <fullName evidence="4">histidine kinase</fullName>
        <ecNumber evidence="4">2.7.13.3</ecNumber>
    </recommendedName>
</protein>
<dbReference type="Pfam" id="PF00512">
    <property type="entry name" value="HisKA"/>
    <property type="match status" value="1"/>
</dbReference>
<evidence type="ECO:0000256" key="5">
    <source>
        <dbReference type="ARBA" id="ARBA00022475"/>
    </source>
</evidence>
<feature type="coiled-coil region" evidence="13">
    <location>
        <begin position="292"/>
        <end position="326"/>
    </location>
</feature>